<organism evidence="4 5">
    <name type="scientific">Ferrimonas aestuarii</name>
    <dbReference type="NCBI Taxonomy" id="2569539"/>
    <lineage>
        <taxon>Bacteria</taxon>
        <taxon>Pseudomonadati</taxon>
        <taxon>Pseudomonadota</taxon>
        <taxon>Gammaproteobacteria</taxon>
        <taxon>Alteromonadales</taxon>
        <taxon>Ferrimonadaceae</taxon>
        <taxon>Ferrimonas</taxon>
    </lineage>
</organism>
<dbReference type="OrthoDB" id="9798857at2"/>
<gene>
    <name evidence="4" type="ORF">FCL42_10965</name>
</gene>
<dbReference type="PROSITE" id="PS50977">
    <property type="entry name" value="HTH_TETR_2"/>
    <property type="match status" value="1"/>
</dbReference>
<feature type="domain" description="HTH tetR-type" evidence="3">
    <location>
        <begin position="11"/>
        <end position="71"/>
    </location>
</feature>
<proteinExistence type="predicted"/>
<keyword evidence="1 2" id="KW-0238">DNA-binding</keyword>
<dbReference type="GO" id="GO:0003677">
    <property type="term" value="F:DNA binding"/>
    <property type="evidence" value="ECO:0007669"/>
    <property type="project" value="UniProtKB-UniRule"/>
</dbReference>
<comment type="caution">
    <text evidence="4">The sequence shown here is derived from an EMBL/GenBank/DDBJ whole genome shotgun (WGS) entry which is preliminary data.</text>
</comment>
<evidence type="ECO:0000313" key="5">
    <source>
        <dbReference type="Proteomes" id="UP000305675"/>
    </source>
</evidence>
<dbReference type="InterPro" id="IPR009057">
    <property type="entry name" value="Homeodomain-like_sf"/>
</dbReference>
<reference evidence="4 5" key="1">
    <citation type="submission" date="2019-04" db="EMBL/GenBank/DDBJ databases">
        <authorList>
            <person name="Hwang J.C."/>
        </authorList>
    </citation>
    <scope>NUCLEOTIDE SEQUENCE [LARGE SCALE GENOMIC DNA]</scope>
    <source>
        <strain evidence="4 5">IMCC35002</strain>
    </source>
</reference>
<dbReference type="AlphaFoldDB" id="A0A4U1BRZ3"/>
<sequence length="200" mass="23026">MPYQRGQRQSRRSVDFIVSSFSKLMKSRDYCQLTVANISEHAQVGRSTFYRHFNSKLDILVHLHRGYFGGVYQGYRQPADWFSELPPAGLARCLQRFVSGSRLRSSVWHQLGADRDQAQRRIEEAMAEVLKDQLYQSFVASQFALPMEELAWSMNAVVRAQLARWKQADHSLSADEMAKRCHLLLKALLQGAMRSQSQTN</sequence>
<feature type="DNA-binding region" description="H-T-H motif" evidence="2">
    <location>
        <begin position="34"/>
        <end position="53"/>
    </location>
</feature>
<evidence type="ECO:0000256" key="1">
    <source>
        <dbReference type="ARBA" id="ARBA00023125"/>
    </source>
</evidence>
<dbReference type="SUPFAM" id="SSF46689">
    <property type="entry name" value="Homeodomain-like"/>
    <property type="match status" value="1"/>
</dbReference>
<dbReference type="Gene3D" id="1.10.357.10">
    <property type="entry name" value="Tetracycline Repressor, domain 2"/>
    <property type="match status" value="1"/>
</dbReference>
<keyword evidence="5" id="KW-1185">Reference proteome</keyword>
<evidence type="ECO:0000313" key="4">
    <source>
        <dbReference type="EMBL" id="TKB54666.1"/>
    </source>
</evidence>
<protein>
    <submittedName>
        <fullName evidence="4">TetR/AcrR family transcriptional regulator</fullName>
    </submittedName>
</protein>
<evidence type="ECO:0000259" key="3">
    <source>
        <dbReference type="PROSITE" id="PS50977"/>
    </source>
</evidence>
<dbReference type="Pfam" id="PF00440">
    <property type="entry name" value="TetR_N"/>
    <property type="match status" value="1"/>
</dbReference>
<dbReference type="InterPro" id="IPR001647">
    <property type="entry name" value="HTH_TetR"/>
</dbReference>
<dbReference type="EMBL" id="SWCJ01000007">
    <property type="protein sequence ID" value="TKB54666.1"/>
    <property type="molecule type" value="Genomic_DNA"/>
</dbReference>
<dbReference type="RefSeq" id="WP_136863466.1">
    <property type="nucleotide sequence ID" value="NZ_SWCJ01000007.1"/>
</dbReference>
<dbReference type="Proteomes" id="UP000305675">
    <property type="component" value="Unassembled WGS sequence"/>
</dbReference>
<evidence type="ECO:0000256" key="2">
    <source>
        <dbReference type="PROSITE-ProRule" id="PRU00335"/>
    </source>
</evidence>
<name>A0A4U1BRZ3_9GAMM</name>
<accession>A0A4U1BRZ3</accession>